<feature type="non-terminal residue" evidence="1">
    <location>
        <position position="1"/>
    </location>
</feature>
<organism evidence="1">
    <name type="scientific">marine sediment metagenome</name>
    <dbReference type="NCBI Taxonomy" id="412755"/>
    <lineage>
        <taxon>unclassified sequences</taxon>
        <taxon>metagenomes</taxon>
        <taxon>ecological metagenomes</taxon>
    </lineage>
</organism>
<dbReference type="AlphaFoldDB" id="A0A0F8ZMD9"/>
<dbReference type="EMBL" id="LAZR01059548">
    <property type="protein sequence ID" value="KKK67569.1"/>
    <property type="molecule type" value="Genomic_DNA"/>
</dbReference>
<gene>
    <name evidence="1" type="ORF">LCGC14_2952760</name>
</gene>
<reference evidence="1" key="1">
    <citation type="journal article" date="2015" name="Nature">
        <title>Complex archaea that bridge the gap between prokaryotes and eukaryotes.</title>
        <authorList>
            <person name="Spang A."/>
            <person name="Saw J.H."/>
            <person name="Jorgensen S.L."/>
            <person name="Zaremba-Niedzwiedzka K."/>
            <person name="Martijn J."/>
            <person name="Lind A.E."/>
            <person name="van Eijk R."/>
            <person name="Schleper C."/>
            <person name="Guy L."/>
            <person name="Ettema T.J."/>
        </authorList>
    </citation>
    <scope>NUCLEOTIDE SEQUENCE</scope>
</reference>
<name>A0A0F8ZMD9_9ZZZZ</name>
<dbReference type="SUPFAM" id="SSF63825">
    <property type="entry name" value="YWTD domain"/>
    <property type="match status" value="1"/>
</dbReference>
<evidence type="ECO:0000313" key="1">
    <source>
        <dbReference type="EMBL" id="KKK67569.1"/>
    </source>
</evidence>
<proteinExistence type="predicted"/>
<protein>
    <submittedName>
        <fullName evidence="1">Uncharacterized protein</fullName>
    </submittedName>
</protein>
<accession>A0A0F8ZMD9</accession>
<feature type="non-terminal residue" evidence="1">
    <location>
        <position position="375"/>
    </location>
</feature>
<sequence>RLRKATVASGTPSYTWEDSYTTLPSSTEYNIQNSVEDTENSRLFISNFATGEVFYNITGDPSDGWSTILSKQYGDYNGAQAKIRQLVYYNKHVYIAHKGGVSVLDYSGDNSTWELVGDFTEGFDGVGECYGFYILNNELYVTIAFGDLGVVYKYSAEVVSLTWIKVAEFPVASINPEYLTSRNNTLFVSDNGVNQNVFNDKGIDTTLTGQPVTTQGQHLTGVPSSLINHSVDNFIYTTCWDVGHADRSDAYTDNLISAVRQVSPYSPEPGETFFTGFIPAALSSYTKPSLRSGGNFFEPTVTKNNPDLEIKFQVTSNAIELIPGKTYTVVFEYGFQSYTIGGNNAIPLRIQEQKGISSLKAGFKSNELTGIDENS</sequence>
<comment type="caution">
    <text evidence="1">The sequence shown here is derived from an EMBL/GenBank/DDBJ whole genome shotgun (WGS) entry which is preliminary data.</text>
</comment>